<name>A0A7Z0BH08_9ACTN</name>
<evidence type="ECO:0000256" key="2">
    <source>
        <dbReference type="ARBA" id="ARBA00023015"/>
    </source>
</evidence>
<comment type="caution">
    <text evidence="8">The sequence shown here is derived from an EMBL/GenBank/DDBJ whole genome shotgun (WGS) entry which is preliminary data.</text>
</comment>
<evidence type="ECO:0000259" key="6">
    <source>
        <dbReference type="Pfam" id="PF04542"/>
    </source>
</evidence>
<feature type="domain" description="RNA polymerase sigma-70 region 2" evidence="6">
    <location>
        <begin position="42"/>
        <end position="99"/>
    </location>
</feature>
<dbReference type="InterPro" id="IPR013249">
    <property type="entry name" value="RNA_pol_sigma70_r4_t2"/>
</dbReference>
<keyword evidence="3" id="KW-0731">Sigma factor</keyword>
<feature type="domain" description="RNA polymerase sigma factor 70 region 4 type 2" evidence="7">
    <location>
        <begin position="120"/>
        <end position="170"/>
    </location>
</feature>
<dbReference type="Pfam" id="PF04542">
    <property type="entry name" value="Sigma70_r2"/>
    <property type="match status" value="1"/>
</dbReference>
<keyword evidence="4" id="KW-0238">DNA-binding</keyword>
<evidence type="ECO:0000256" key="5">
    <source>
        <dbReference type="ARBA" id="ARBA00023163"/>
    </source>
</evidence>
<dbReference type="GO" id="GO:0006352">
    <property type="term" value="P:DNA-templated transcription initiation"/>
    <property type="evidence" value="ECO:0007669"/>
    <property type="project" value="InterPro"/>
</dbReference>
<reference evidence="8 9" key="1">
    <citation type="submission" date="2020-07" db="EMBL/GenBank/DDBJ databases">
        <title>Sequencing the genomes of 1000 actinobacteria strains.</title>
        <authorList>
            <person name="Klenk H.-P."/>
        </authorList>
    </citation>
    <scope>NUCLEOTIDE SEQUENCE [LARGE SCALE GENOMIC DNA]</scope>
    <source>
        <strain evidence="8 9">DSM 45876</strain>
    </source>
</reference>
<organism evidence="8 9">
    <name type="scientific">Micromonospora jinlongensis</name>
    <dbReference type="NCBI Taxonomy" id="1287877"/>
    <lineage>
        <taxon>Bacteria</taxon>
        <taxon>Bacillati</taxon>
        <taxon>Actinomycetota</taxon>
        <taxon>Actinomycetes</taxon>
        <taxon>Micromonosporales</taxon>
        <taxon>Micromonosporaceae</taxon>
        <taxon>Micromonospora</taxon>
    </lineage>
</organism>
<dbReference type="AlphaFoldDB" id="A0A7Z0BH08"/>
<evidence type="ECO:0000256" key="1">
    <source>
        <dbReference type="ARBA" id="ARBA00010641"/>
    </source>
</evidence>
<dbReference type="InterPro" id="IPR013324">
    <property type="entry name" value="RNA_pol_sigma_r3/r4-like"/>
</dbReference>
<gene>
    <name evidence="8" type="ORF">HNR22_004471</name>
</gene>
<dbReference type="InterPro" id="IPR036388">
    <property type="entry name" value="WH-like_DNA-bd_sf"/>
</dbReference>
<proteinExistence type="inferred from homology"/>
<dbReference type="InterPro" id="IPR039425">
    <property type="entry name" value="RNA_pol_sigma-70-like"/>
</dbReference>
<sequence>MINGKFFRGGKWIGALMRKPRVERERKDFADFYQRSRDNCLRAVLAGTGDRALAEDLVAEAYARAWASWPQLNQHPAPAAWVVRTALNIRVSWWRRRRREVALDGHERASLIEDDLDTNDALLAAVRRLPRRQREVVVLRIWLDLDTRSVASVLGISAQTVAVHLSRATATLRAQLAPAVR</sequence>
<dbReference type="Gene3D" id="1.10.1740.10">
    <property type="match status" value="1"/>
</dbReference>
<dbReference type="Gene3D" id="1.10.10.10">
    <property type="entry name" value="Winged helix-like DNA-binding domain superfamily/Winged helix DNA-binding domain"/>
    <property type="match status" value="1"/>
</dbReference>
<dbReference type="PANTHER" id="PTHR43133">
    <property type="entry name" value="RNA POLYMERASE ECF-TYPE SIGMA FACTO"/>
    <property type="match status" value="1"/>
</dbReference>
<evidence type="ECO:0000256" key="4">
    <source>
        <dbReference type="ARBA" id="ARBA00023125"/>
    </source>
</evidence>
<comment type="similarity">
    <text evidence="1">Belongs to the sigma-70 factor family. ECF subfamily.</text>
</comment>
<keyword evidence="9" id="KW-1185">Reference proteome</keyword>
<evidence type="ECO:0000259" key="7">
    <source>
        <dbReference type="Pfam" id="PF08281"/>
    </source>
</evidence>
<evidence type="ECO:0000313" key="8">
    <source>
        <dbReference type="EMBL" id="NYH44744.1"/>
    </source>
</evidence>
<dbReference type="GO" id="GO:0016987">
    <property type="term" value="F:sigma factor activity"/>
    <property type="evidence" value="ECO:0007669"/>
    <property type="project" value="UniProtKB-KW"/>
</dbReference>
<dbReference type="Pfam" id="PF08281">
    <property type="entry name" value="Sigma70_r4_2"/>
    <property type="match status" value="1"/>
</dbReference>
<keyword evidence="2" id="KW-0805">Transcription regulation</keyword>
<dbReference type="PANTHER" id="PTHR43133:SF50">
    <property type="entry name" value="ECF RNA POLYMERASE SIGMA FACTOR SIGM"/>
    <property type="match status" value="1"/>
</dbReference>
<dbReference type="InterPro" id="IPR013325">
    <property type="entry name" value="RNA_pol_sigma_r2"/>
</dbReference>
<dbReference type="InterPro" id="IPR014284">
    <property type="entry name" value="RNA_pol_sigma-70_dom"/>
</dbReference>
<evidence type="ECO:0000256" key="3">
    <source>
        <dbReference type="ARBA" id="ARBA00023082"/>
    </source>
</evidence>
<dbReference type="NCBIfam" id="TIGR02937">
    <property type="entry name" value="sigma70-ECF"/>
    <property type="match status" value="1"/>
</dbReference>
<evidence type="ECO:0000313" key="9">
    <source>
        <dbReference type="Proteomes" id="UP000523545"/>
    </source>
</evidence>
<dbReference type="EMBL" id="JACCHK010000001">
    <property type="protein sequence ID" value="NYH44744.1"/>
    <property type="molecule type" value="Genomic_DNA"/>
</dbReference>
<keyword evidence="5" id="KW-0804">Transcription</keyword>
<dbReference type="GO" id="GO:0003677">
    <property type="term" value="F:DNA binding"/>
    <property type="evidence" value="ECO:0007669"/>
    <property type="project" value="UniProtKB-KW"/>
</dbReference>
<accession>A0A7Z0BH08</accession>
<protein>
    <submittedName>
        <fullName evidence="8">RNA polymerase sigma-70 factor (ECF subfamily)</fullName>
    </submittedName>
</protein>
<dbReference type="SUPFAM" id="SSF88946">
    <property type="entry name" value="Sigma2 domain of RNA polymerase sigma factors"/>
    <property type="match status" value="1"/>
</dbReference>
<dbReference type="InterPro" id="IPR007627">
    <property type="entry name" value="RNA_pol_sigma70_r2"/>
</dbReference>
<dbReference type="Proteomes" id="UP000523545">
    <property type="component" value="Unassembled WGS sequence"/>
</dbReference>
<dbReference type="SUPFAM" id="SSF88659">
    <property type="entry name" value="Sigma3 and sigma4 domains of RNA polymerase sigma factors"/>
    <property type="match status" value="1"/>
</dbReference>